<feature type="transmembrane region" description="Helical" evidence="14">
    <location>
        <begin position="150"/>
        <end position="172"/>
    </location>
</feature>
<evidence type="ECO:0000256" key="2">
    <source>
        <dbReference type="ARBA" id="ARBA00001973"/>
    </source>
</evidence>
<evidence type="ECO:0000313" key="17">
    <source>
        <dbReference type="EMBL" id="ERH14517.1"/>
    </source>
</evidence>
<comment type="similarity">
    <text evidence="3">Belongs to the multicopper oxidase family.</text>
</comment>
<feature type="transmembrane region" description="Helical" evidence="14">
    <location>
        <begin position="89"/>
        <end position="110"/>
    </location>
</feature>
<dbReference type="Gene3D" id="2.60.40.420">
    <property type="entry name" value="Cupredoxins - blue copper proteins"/>
    <property type="match status" value="3"/>
</dbReference>
<evidence type="ECO:0000256" key="7">
    <source>
        <dbReference type="ARBA" id="ARBA00022723"/>
    </source>
</evidence>
<evidence type="ECO:0000313" key="18">
    <source>
        <dbReference type="Proteomes" id="UP000016481"/>
    </source>
</evidence>
<feature type="compositionally biased region" description="Low complexity" evidence="13">
    <location>
        <begin position="453"/>
        <end position="466"/>
    </location>
</feature>
<evidence type="ECO:0000256" key="10">
    <source>
        <dbReference type="ARBA" id="ARBA00023008"/>
    </source>
</evidence>
<dbReference type="InterPro" id="IPR008972">
    <property type="entry name" value="Cupredoxin"/>
</dbReference>
<dbReference type="SUPFAM" id="SSF49503">
    <property type="entry name" value="Cupredoxins"/>
    <property type="match status" value="3"/>
</dbReference>
<dbReference type="GO" id="GO:0005507">
    <property type="term" value="F:copper ion binding"/>
    <property type="evidence" value="ECO:0007669"/>
    <property type="project" value="InterPro"/>
</dbReference>
<keyword evidence="7 12" id="KW-0479">Metal-binding</keyword>
<evidence type="ECO:0000256" key="9">
    <source>
        <dbReference type="ARBA" id="ARBA00023002"/>
    </source>
</evidence>
<keyword evidence="14" id="KW-0472">Membrane</keyword>
<dbReference type="AlphaFoldDB" id="U1R7N3"/>
<dbReference type="InterPro" id="IPR001287">
    <property type="entry name" value="NO2-reductase_Cu"/>
</dbReference>
<dbReference type="HOGENOM" id="CLU_012480_0_0_11"/>
<evidence type="ECO:0000256" key="14">
    <source>
        <dbReference type="SAM" id="Phobius"/>
    </source>
</evidence>
<feature type="transmembrane region" description="Helical" evidence="14">
    <location>
        <begin position="57"/>
        <end position="77"/>
    </location>
</feature>
<gene>
    <name evidence="17" type="ORF">HMPREF1978_01695</name>
</gene>
<keyword evidence="14" id="KW-0812">Transmembrane</keyword>
<evidence type="ECO:0000256" key="4">
    <source>
        <dbReference type="ARBA" id="ARBA00011233"/>
    </source>
</evidence>
<dbReference type="CDD" id="cd00920">
    <property type="entry name" value="Cupredoxin"/>
    <property type="match status" value="1"/>
</dbReference>
<dbReference type="GO" id="GO:0050421">
    <property type="term" value="F:nitrite reductase (NO-forming) activity"/>
    <property type="evidence" value="ECO:0007669"/>
    <property type="project" value="UniProtKB-EC"/>
</dbReference>
<dbReference type="Pfam" id="PF13473">
    <property type="entry name" value="Cupredoxin_1"/>
    <property type="match status" value="1"/>
</dbReference>
<dbReference type="PATRIC" id="fig|1321817.3.peg.1492"/>
<comment type="cofactor">
    <cofactor evidence="2 12">
        <name>Cu(2+)</name>
        <dbReference type="ChEBI" id="CHEBI:29036"/>
    </cofactor>
</comment>
<protein>
    <recommendedName>
        <fullName evidence="6">Copper-containing nitrite reductase</fullName>
        <ecNumber evidence="5">1.7.2.1</ecNumber>
    </recommendedName>
</protein>
<evidence type="ECO:0000256" key="13">
    <source>
        <dbReference type="SAM" id="MobiDB-lite"/>
    </source>
</evidence>
<evidence type="ECO:0000259" key="15">
    <source>
        <dbReference type="Pfam" id="PF07732"/>
    </source>
</evidence>
<feature type="compositionally biased region" description="Low complexity" evidence="13">
    <location>
        <begin position="478"/>
        <end position="499"/>
    </location>
</feature>
<evidence type="ECO:0000256" key="3">
    <source>
        <dbReference type="ARBA" id="ARBA00010609"/>
    </source>
</evidence>
<evidence type="ECO:0000256" key="8">
    <source>
        <dbReference type="ARBA" id="ARBA00022737"/>
    </source>
</evidence>
<dbReference type="InterPro" id="IPR028096">
    <property type="entry name" value="EfeO_Cupredoxin"/>
</dbReference>
<comment type="catalytic activity">
    <reaction evidence="11">
        <text>nitric oxide + Fe(III)-[cytochrome c] + H2O = Fe(II)-[cytochrome c] + nitrite + 2 H(+)</text>
        <dbReference type="Rhea" id="RHEA:15233"/>
        <dbReference type="Rhea" id="RHEA-COMP:10350"/>
        <dbReference type="Rhea" id="RHEA-COMP:14399"/>
        <dbReference type="ChEBI" id="CHEBI:15377"/>
        <dbReference type="ChEBI" id="CHEBI:15378"/>
        <dbReference type="ChEBI" id="CHEBI:16301"/>
        <dbReference type="ChEBI" id="CHEBI:16480"/>
        <dbReference type="ChEBI" id="CHEBI:29033"/>
        <dbReference type="ChEBI" id="CHEBI:29034"/>
        <dbReference type="EC" id="1.7.2.1"/>
    </reaction>
</comment>
<reference evidence="17 18" key="1">
    <citation type="submission" date="2013-08" db="EMBL/GenBank/DDBJ databases">
        <authorList>
            <person name="Weinstock G."/>
            <person name="Sodergren E."/>
            <person name="Wylie T."/>
            <person name="Fulton L."/>
            <person name="Fulton R."/>
            <person name="Fronick C."/>
            <person name="O'Laughlin M."/>
            <person name="Godfrey J."/>
            <person name="Miner T."/>
            <person name="Herter B."/>
            <person name="Appelbaum E."/>
            <person name="Cordes M."/>
            <person name="Lek S."/>
            <person name="Wollam A."/>
            <person name="Pepin K.H."/>
            <person name="Palsikar V.B."/>
            <person name="Mitreva M."/>
            <person name="Wilson R.K."/>
        </authorList>
    </citation>
    <scope>NUCLEOTIDE SEQUENCE [LARGE SCALE GENOMIC DNA]</scope>
    <source>
        <strain evidence="17 18">F0530</strain>
    </source>
</reference>
<keyword evidence="14" id="KW-1133">Transmembrane helix</keyword>
<accession>U1R7N3</accession>
<feature type="domain" description="EfeO-type cupredoxin-like" evidence="16">
    <location>
        <begin position="549"/>
        <end position="609"/>
    </location>
</feature>
<feature type="region of interest" description="Disordered" evidence="13">
    <location>
        <begin position="1"/>
        <end position="20"/>
    </location>
</feature>
<feature type="transmembrane region" description="Helical" evidence="14">
    <location>
        <begin position="27"/>
        <end position="45"/>
    </location>
</feature>
<feature type="binding site" description="type 1 copper site" evidence="12">
    <location>
        <position position="777"/>
    </location>
    <ligand>
        <name>Cu cation</name>
        <dbReference type="ChEBI" id="CHEBI:23378"/>
        <label>1</label>
    </ligand>
</feature>
<dbReference type="Proteomes" id="UP000016481">
    <property type="component" value="Unassembled WGS sequence"/>
</dbReference>
<keyword evidence="9" id="KW-0560">Oxidoreductase</keyword>
<feature type="binding site" description="type 1 copper site" evidence="12">
    <location>
        <position position="934"/>
    </location>
    <ligand>
        <name>Cu cation</name>
        <dbReference type="ChEBI" id="CHEBI:23378"/>
        <label>1</label>
    </ligand>
</feature>
<keyword evidence="10 12" id="KW-0186">Copper</keyword>
<feature type="transmembrane region" description="Helical" evidence="14">
    <location>
        <begin position="254"/>
        <end position="271"/>
    </location>
</feature>
<feature type="binding site" description="type 1 copper site" evidence="12">
    <location>
        <position position="785"/>
    </location>
    <ligand>
        <name>Cu cation</name>
        <dbReference type="ChEBI" id="CHEBI:23378"/>
        <label>1</label>
    </ligand>
</feature>
<dbReference type="PANTHER" id="PTHR11709">
    <property type="entry name" value="MULTI-COPPER OXIDASE"/>
    <property type="match status" value="1"/>
</dbReference>
<dbReference type="InterPro" id="IPR011707">
    <property type="entry name" value="Cu-oxidase-like_N"/>
</dbReference>
<dbReference type="EC" id="1.7.2.1" evidence="5"/>
<evidence type="ECO:0000256" key="11">
    <source>
        <dbReference type="ARBA" id="ARBA00049340"/>
    </source>
</evidence>
<comment type="caution">
    <text evidence="17">The sequence shown here is derived from an EMBL/GenBank/DDBJ whole genome shotgun (WGS) entry which is preliminary data.</text>
</comment>
<dbReference type="InterPro" id="IPR045087">
    <property type="entry name" value="Cu-oxidase_fam"/>
</dbReference>
<organism evidence="17 18">
    <name type="scientific">Actinomyces graevenitzii F0530</name>
    <dbReference type="NCBI Taxonomy" id="1321817"/>
    <lineage>
        <taxon>Bacteria</taxon>
        <taxon>Bacillati</taxon>
        <taxon>Actinomycetota</taxon>
        <taxon>Actinomycetes</taxon>
        <taxon>Actinomycetales</taxon>
        <taxon>Actinomycetaceae</taxon>
        <taxon>Actinomyces</taxon>
    </lineage>
</organism>
<dbReference type="PANTHER" id="PTHR11709:SF394">
    <property type="entry name" value="FI03373P-RELATED"/>
    <property type="match status" value="1"/>
</dbReference>
<feature type="binding site" description="type 1 copper site" evidence="12">
    <location>
        <position position="742"/>
    </location>
    <ligand>
        <name>Cu cation</name>
        <dbReference type="ChEBI" id="CHEBI:23378"/>
        <label>1</label>
    </ligand>
</feature>
<dbReference type="EMBL" id="AWSC01000066">
    <property type="protein sequence ID" value="ERH14517.1"/>
    <property type="molecule type" value="Genomic_DNA"/>
</dbReference>
<feature type="transmembrane region" description="Helical" evidence="14">
    <location>
        <begin position="283"/>
        <end position="303"/>
    </location>
</feature>
<feature type="transmembrane region" description="Helical" evidence="14">
    <location>
        <begin position="192"/>
        <end position="211"/>
    </location>
</feature>
<feature type="binding site" description="type 1 copper site" evidence="12">
    <location>
        <position position="737"/>
    </location>
    <ligand>
        <name>Cu cation</name>
        <dbReference type="ChEBI" id="CHEBI:23378"/>
        <label>1</label>
    </ligand>
</feature>
<evidence type="ECO:0000256" key="1">
    <source>
        <dbReference type="ARBA" id="ARBA00001960"/>
    </source>
</evidence>
<feature type="transmembrane region" description="Helical" evidence="14">
    <location>
        <begin position="116"/>
        <end position="138"/>
    </location>
</feature>
<keyword evidence="8" id="KW-0677">Repeat</keyword>
<evidence type="ECO:0000256" key="5">
    <source>
        <dbReference type="ARBA" id="ARBA00011882"/>
    </source>
</evidence>
<feature type="binding site" description="type 1 copper site" evidence="12">
    <location>
        <position position="776"/>
    </location>
    <ligand>
        <name>Cu cation</name>
        <dbReference type="ChEBI" id="CHEBI:23378"/>
        <label>1</label>
    </ligand>
</feature>
<dbReference type="CDD" id="cd11020">
    <property type="entry name" value="CuRO_1_CuNIR"/>
    <property type="match status" value="1"/>
</dbReference>
<sequence length="950" mass="98531">MEITQPPAKGPRPQRPHRRTTQIKRNAVVVAWIFTALVLLAGKYAQLWPNLDTWAPLHAALLGALGSAITIWSAHFADTLLHRPAWGGALMLNGRLGLHSVGAALVITGVCINSQIVIGVGASCVAVSATLGVVAMVVQKRRAVAARMAALVDYYICSLSYLMVGALAGWSIKYFDFKGQAAWSNRMYLAHVPIMVLGVLGITVLGTLVVLWPTMLRTKMEPAAPRQAQRALPGLALAVALIAFSGLWRPLAGIGALLYLLSAVAVVAPLWRTGVRKGVTNYAGLSTAAALAWLAWCVIRLGVGVSYAANDDAARAVAHGLRLAVVGGFALQILLAALSFLTPVMLGGGPAMSRLTHAIMDRYTWWRITTINLCLALACLPLPPAVRGVTGLSAALAGAYFFVAAGQAIWARRKGDTSAAPPSTVILNKAAKPSATVSTGSVKAAKPAASKAAASAAQSAPRPAAPTGAASNGGGKTAGPAPTAAAQSAGTTGATQTPDRRGALAGLVTAAVAVVAGASASSTQTPGGLMGLGSGQGSASAGGSGQVVNANITINGMSFVPSSVDVPAGATLRLTLKNTGTEVHDLVLATGQTTGRLAVGESKTITVNNVREPIAGWCSVAGHRAMGMVFDVKVAGVSSNTNHSGHQHSASSQSAQVDLNWQPPSYFKAHDARAPRSQAAGTVYRHTLRVSEITAQVGAGVTQKRMTYNGAVPGPVLRGQVGDRFEITLVNDGTMSHSIDFHAGVLAPDKPMRSISPGQSLQYNFTATRSGIWLYHCSTAPMSVHLAAGMHGAVIIDPPGLSQVDHEFVLIQSEIYLGPEGGSTDEAKVAAKTPDLMAFNGMAFQYKYRPLQVTAGQRVRFWVMDAGPSLPCTFHVVGGQFDQVFYEGAWTLGGPDQIGARWSGGSQALNLGPCQGGFVEFVPPQAGHYSFVTHAFADMEKGAVGVLQVQ</sequence>
<evidence type="ECO:0000259" key="16">
    <source>
        <dbReference type="Pfam" id="PF13473"/>
    </source>
</evidence>
<name>U1R7N3_9ACTO</name>
<proteinExistence type="inferred from homology"/>
<comment type="subunit">
    <text evidence="4">Homotrimer.</text>
</comment>
<dbReference type="CDD" id="cd04208">
    <property type="entry name" value="CuRO_2_CuNIR"/>
    <property type="match status" value="1"/>
</dbReference>
<comment type="cofactor">
    <cofactor evidence="1 12">
        <name>Cu(+)</name>
        <dbReference type="ChEBI" id="CHEBI:49552"/>
    </cofactor>
</comment>
<feature type="transmembrane region" description="Helical" evidence="14">
    <location>
        <begin position="231"/>
        <end position="248"/>
    </location>
</feature>
<evidence type="ECO:0000256" key="6">
    <source>
        <dbReference type="ARBA" id="ARBA00017290"/>
    </source>
</evidence>
<feature type="region of interest" description="Disordered" evidence="13">
    <location>
        <begin position="453"/>
        <end position="499"/>
    </location>
</feature>
<feature type="domain" description="Plastocyanin-like" evidence="15">
    <location>
        <begin position="690"/>
        <end position="799"/>
    </location>
</feature>
<dbReference type="PRINTS" id="PR00695">
    <property type="entry name" value="CUNO2RDTASE"/>
</dbReference>
<feature type="binding site" description="type 1 copper site" evidence="12">
    <location>
        <position position="790"/>
    </location>
    <ligand>
        <name>Cu cation</name>
        <dbReference type="ChEBI" id="CHEBI:23378"/>
        <label>1</label>
    </ligand>
</feature>
<feature type="transmembrane region" description="Helical" evidence="14">
    <location>
        <begin position="389"/>
        <end position="410"/>
    </location>
</feature>
<evidence type="ECO:0000256" key="12">
    <source>
        <dbReference type="PIRSR" id="PIRSR601287-1"/>
    </source>
</evidence>
<dbReference type="RefSeq" id="WP_021603804.1">
    <property type="nucleotide sequence ID" value="NZ_KE951490.1"/>
</dbReference>
<dbReference type="Pfam" id="PF07732">
    <property type="entry name" value="Cu-oxidase_3"/>
    <property type="match status" value="1"/>
</dbReference>
<feature type="transmembrane region" description="Helical" evidence="14">
    <location>
        <begin position="365"/>
        <end position="383"/>
    </location>
</feature>
<feature type="transmembrane region" description="Helical" evidence="14">
    <location>
        <begin position="323"/>
        <end position="344"/>
    </location>
</feature>